<evidence type="ECO:0000313" key="4">
    <source>
        <dbReference type="Proteomes" id="UP000245946"/>
    </source>
</evidence>
<gene>
    <name evidence="3" type="ORF">FA09DRAFT_324851</name>
</gene>
<accession>A0A316ZC42</accession>
<name>A0A316ZC42_9BASI</name>
<keyword evidence="4" id="KW-1185">Reference proteome</keyword>
<feature type="region of interest" description="Disordered" evidence="2">
    <location>
        <begin position="177"/>
        <end position="197"/>
    </location>
</feature>
<evidence type="ECO:0000256" key="2">
    <source>
        <dbReference type="SAM" id="MobiDB-lite"/>
    </source>
</evidence>
<sequence length="287" mass="32259">MSSLTSRVTDRLFFLKAPAVKMQLKDDVSTIEIFTCAPEEPNQSPWRRQYNAYFFHDGHGNQVLILPDGVLERTESFSPWPRYKTFSKLSNKEAFLAAKHACNHVRELRKKEEERLTIETVTQKVTQQVLREMPRVLKDFEDHRRLEPQKDGSVAEKPSRPVQVKMQELAAKVAVPKRAHPLDRGSKVQAPVKEKKLDASASTVQSANMAGKMASKEGSPQVSPVQNAIIGDNSAQAFDANKEVKALREEMSALSKRVAQAEAMHKPRVFQIEGLTMKLPPLCSSAQ</sequence>
<protein>
    <submittedName>
        <fullName evidence="3">Uncharacterized protein</fullName>
    </submittedName>
</protein>
<feature type="coiled-coil region" evidence="1">
    <location>
        <begin position="237"/>
        <end position="264"/>
    </location>
</feature>
<evidence type="ECO:0000256" key="1">
    <source>
        <dbReference type="SAM" id="Coils"/>
    </source>
</evidence>
<dbReference type="Proteomes" id="UP000245946">
    <property type="component" value="Unassembled WGS sequence"/>
</dbReference>
<dbReference type="GeneID" id="37268682"/>
<keyword evidence="1" id="KW-0175">Coiled coil</keyword>
<dbReference type="RefSeq" id="XP_025599549.1">
    <property type="nucleotide sequence ID" value="XM_025741138.1"/>
</dbReference>
<dbReference type="AlphaFoldDB" id="A0A316ZC42"/>
<evidence type="ECO:0000313" key="3">
    <source>
        <dbReference type="EMBL" id="PWN99270.1"/>
    </source>
</evidence>
<reference evidence="3 4" key="1">
    <citation type="journal article" date="2018" name="Mol. Biol. Evol.">
        <title>Broad Genomic Sampling Reveals a Smut Pathogenic Ancestry of the Fungal Clade Ustilaginomycotina.</title>
        <authorList>
            <person name="Kijpornyongpan T."/>
            <person name="Mondo S.J."/>
            <person name="Barry K."/>
            <person name="Sandor L."/>
            <person name="Lee J."/>
            <person name="Lipzen A."/>
            <person name="Pangilinan J."/>
            <person name="LaButti K."/>
            <person name="Hainaut M."/>
            <person name="Henrissat B."/>
            <person name="Grigoriev I.V."/>
            <person name="Spatafora J.W."/>
            <person name="Aime M.C."/>
        </authorList>
    </citation>
    <scope>NUCLEOTIDE SEQUENCE [LARGE SCALE GENOMIC DNA]</scope>
    <source>
        <strain evidence="3 4">MCA 4186</strain>
    </source>
</reference>
<feature type="compositionally biased region" description="Basic and acidic residues" evidence="2">
    <location>
        <begin position="180"/>
        <end position="197"/>
    </location>
</feature>
<dbReference type="EMBL" id="KZ819288">
    <property type="protein sequence ID" value="PWN99270.1"/>
    <property type="molecule type" value="Genomic_DNA"/>
</dbReference>
<proteinExistence type="predicted"/>
<organism evidence="3 4">
    <name type="scientific">Tilletiopsis washingtonensis</name>
    <dbReference type="NCBI Taxonomy" id="58919"/>
    <lineage>
        <taxon>Eukaryota</taxon>
        <taxon>Fungi</taxon>
        <taxon>Dikarya</taxon>
        <taxon>Basidiomycota</taxon>
        <taxon>Ustilaginomycotina</taxon>
        <taxon>Exobasidiomycetes</taxon>
        <taxon>Entylomatales</taxon>
        <taxon>Entylomatales incertae sedis</taxon>
        <taxon>Tilletiopsis</taxon>
    </lineage>
</organism>